<feature type="repeat" description="TPR" evidence="3">
    <location>
        <begin position="89"/>
        <end position="122"/>
    </location>
</feature>
<dbReference type="SMART" id="SM00028">
    <property type="entry name" value="TPR"/>
    <property type="match status" value="3"/>
</dbReference>
<dbReference type="PANTHER" id="PTHR44858:SF1">
    <property type="entry name" value="UDP-N-ACETYLGLUCOSAMINE--PEPTIDE N-ACETYLGLUCOSAMINYLTRANSFERASE SPINDLY-RELATED"/>
    <property type="match status" value="1"/>
</dbReference>
<dbReference type="AlphaFoldDB" id="A0A930UEU0"/>
<feature type="repeat" description="TPR" evidence="3">
    <location>
        <begin position="55"/>
        <end position="88"/>
    </location>
</feature>
<dbReference type="Gene3D" id="1.25.40.10">
    <property type="entry name" value="Tetratricopeptide repeat domain"/>
    <property type="match status" value="1"/>
</dbReference>
<dbReference type="InterPro" id="IPR011990">
    <property type="entry name" value="TPR-like_helical_dom_sf"/>
</dbReference>
<dbReference type="EMBL" id="JADHEC010000036">
    <property type="protein sequence ID" value="MBF2709587.1"/>
    <property type="molecule type" value="Genomic_DNA"/>
</dbReference>
<keyword evidence="2 3" id="KW-0802">TPR repeat</keyword>
<reference evidence="4" key="1">
    <citation type="submission" date="2020-11" db="EMBL/GenBank/DDBJ databases">
        <title>Genome of Flavobacterium soyangense.</title>
        <authorList>
            <person name="Liu Q."/>
            <person name="Xin Y.-H."/>
        </authorList>
    </citation>
    <scope>NUCLEOTIDE SEQUENCE</scope>
    <source>
        <strain evidence="4">CGMCC 1.13493</strain>
    </source>
</reference>
<keyword evidence="1" id="KW-0677">Repeat</keyword>
<dbReference type="GO" id="GO:0009279">
    <property type="term" value="C:cell outer membrane"/>
    <property type="evidence" value="ECO:0007669"/>
    <property type="project" value="TreeGrafter"/>
</dbReference>
<dbReference type="Pfam" id="PF13181">
    <property type="entry name" value="TPR_8"/>
    <property type="match status" value="2"/>
</dbReference>
<dbReference type="Proteomes" id="UP000646211">
    <property type="component" value="Unassembled WGS sequence"/>
</dbReference>
<sequence length="323" mass="37487">MKRILTVLALIISATIFGQTAKEYFDRGISKETKKDYKGAIKEFKKATTEDANYATAYFKKGICQMALRDYNSAVEDFDNAIRIDSKNAEAYEKRAVSLISLQKYGEALLDLDKVIEVAPTTPDIFIFRGLLREETGNKIGACEDFNKAKIDGDIQAYKCLQKYCGKSDDLEESIILNWTSQENWKIGSDQKHSIIRVIDFIHSNETLENWTELGHMTSVERKKDATVDKAINFAYQEIQQQAPKAKLTLIEKDENSEYPWIIFTIESPRFKNDRTPESQLWYIIIGKQRLYTNFRAIKMEEISMEQKENWIKFFKNIKLKNE</sequence>
<dbReference type="InterPro" id="IPR019734">
    <property type="entry name" value="TPR_rpt"/>
</dbReference>
<gene>
    <name evidence="4" type="ORF">IR213_13470</name>
</gene>
<name>A0A930UEU0_9FLAO</name>
<dbReference type="PROSITE" id="PS50005">
    <property type="entry name" value="TPR"/>
    <property type="match status" value="2"/>
</dbReference>
<evidence type="ECO:0000313" key="5">
    <source>
        <dbReference type="Proteomes" id="UP000646211"/>
    </source>
</evidence>
<evidence type="ECO:0000256" key="3">
    <source>
        <dbReference type="PROSITE-ProRule" id="PRU00339"/>
    </source>
</evidence>
<proteinExistence type="predicted"/>
<evidence type="ECO:0000313" key="4">
    <source>
        <dbReference type="EMBL" id="MBF2709587.1"/>
    </source>
</evidence>
<evidence type="ECO:0000256" key="1">
    <source>
        <dbReference type="ARBA" id="ARBA00022737"/>
    </source>
</evidence>
<dbReference type="GO" id="GO:0046813">
    <property type="term" value="P:receptor-mediated virion attachment to host cell"/>
    <property type="evidence" value="ECO:0007669"/>
    <property type="project" value="TreeGrafter"/>
</dbReference>
<dbReference type="SUPFAM" id="SSF48452">
    <property type="entry name" value="TPR-like"/>
    <property type="match status" value="1"/>
</dbReference>
<dbReference type="InterPro" id="IPR050498">
    <property type="entry name" value="Ycf3"/>
</dbReference>
<evidence type="ECO:0008006" key="6">
    <source>
        <dbReference type="Google" id="ProtNLM"/>
    </source>
</evidence>
<dbReference type="RefSeq" id="WP_194312826.1">
    <property type="nucleotide sequence ID" value="NZ_JADHEC010000036.1"/>
</dbReference>
<evidence type="ECO:0000256" key="2">
    <source>
        <dbReference type="ARBA" id="ARBA00022803"/>
    </source>
</evidence>
<organism evidence="4 5">
    <name type="scientific">Flavobacterium soyangense</name>
    <dbReference type="NCBI Taxonomy" id="2023265"/>
    <lineage>
        <taxon>Bacteria</taxon>
        <taxon>Pseudomonadati</taxon>
        <taxon>Bacteroidota</taxon>
        <taxon>Flavobacteriia</taxon>
        <taxon>Flavobacteriales</taxon>
        <taxon>Flavobacteriaceae</taxon>
        <taxon>Flavobacterium</taxon>
    </lineage>
</organism>
<comment type="caution">
    <text evidence="4">The sequence shown here is derived from an EMBL/GenBank/DDBJ whole genome shotgun (WGS) entry which is preliminary data.</text>
</comment>
<protein>
    <recommendedName>
        <fullName evidence="6">Tetratricopeptide repeat protein</fullName>
    </recommendedName>
</protein>
<keyword evidence="5" id="KW-1185">Reference proteome</keyword>
<dbReference type="PANTHER" id="PTHR44858">
    <property type="entry name" value="TETRATRICOPEPTIDE REPEAT PROTEIN 6"/>
    <property type="match status" value="1"/>
</dbReference>
<accession>A0A930UEU0</accession>